<proteinExistence type="predicted"/>
<evidence type="ECO:0000313" key="2">
    <source>
        <dbReference type="Proteomes" id="UP000601361"/>
    </source>
</evidence>
<dbReference type="Proteomes" id="UP000601361">
    <property type="component" value="Unassembled WGS sequence"/>
</dbReference>
<keyword evidence="2" id="KW-1185">Reference proteome</keyword>
<gene>
    <name evidence="1" type="ORF">GCM10011378_21780</name>
</gene>
<organism evidence="1 2">
    <name type="scientific">Hymenobacter glacieicola</name>
    <dbReference type="NCBI Taxonomy" id="1562124"/>
    <lineage>
        <taxon>Bacteria</taxon>
        <taxon>Pseudomonadati</taxon>
        <taxon>Bacteroidota</taxon>
        <taxon>Cytophagia</taxon>
        <taxon>Cytophagales</taxon>
        <taxon>Hymenobacteraceae</taxon>
        <taxon>Hymenobacter</taxon>
    </lineage>
</organism>
<sequence>MLAGGAAAQSPDKAAGAKKNLIKLAPLGWIHGQLPFSVESRVGYERVVSGRSSIMGSYSYLSTNYPFNFIGSAALSATITSALLANGHGHVAWTDVETRTRGHRFQLQYKRYLTKRKSAPEGFYLSPHYSYTTATYRSEVKDLDIRFSINTTNHNYNLLFGFQEILGRHFVVDVFTGLGYRNKTEKTYDKHGAYTGTQNKEIPLKVSSGLNIGWAF</sequence>
<protein>
    <recommendedName>
        <fullName evidence="3">DUF3575 domain-containing protein</fullName>
    </recommendedName>
</protein>
<evidence type="ECO:0000313" key="1">
    <source>
        <dbReference type="EMBL" id="GGG45176.1"/>
    </source>
</evidence>
<reference evidence="2" key="1">
    <citation type="journal article" date="2019" name="Int. J. Syst. Evol. Microbiol.">
        <title>The Global Catalogue of Microorganisms (GCM) 10K type strain sequencing project: providing services to taxonomists for standard genome sequencing and annotation.</title>
        <authorList>
            <consortium name="The Broad Institute Genomics Platform"/>
            <consortium name="The Broad Institute Genome Sequencing Center for Infectious Disease"/>
            <person name="Wu L."/>
            <person name="Ma J."/>
        </authorList>
    </citation>
    <scope>NUCLEOTIDE SEQUENCE [LARGE SCALE GENOMIC DNA]</scope>
    <source>
        <strain evidence="2">CGMCC 1.12990</strain>
    </source>
</reference>
<evidence type="ECO:0008006" key="3">
    <source>
        <dbReference type="Google" id="ProtNLM"/>
    </source>
</evidence>
<name>A0ABQ1WTV3_9BACT</name>
<dbReference type="EMBL" id="BMGS01000005">
    <property type="protein sequence ID" value="GGG45176.1"/>
    <property type="molecule type" value="Genomic_DNA"/>
</dbReference>
<accession>A0ABQ1WTV3</accession>
<comment type="caution">
    <text evidence="1">The sequence shown here is derived from an EMBL/GenBank/DDBJ whole genome shotgun (WGS) entry which is preliminary data.</text>
</comment>